<dbReference type="Pfam" id="PF15612">
    <property type="entry name" value="WHIM1"/>
    <property type="match status" value="1"/>
</dbReference>
<dbReference type="InParanoid" id="A0A4S2MWU9"/>
<dbReference type="STRING" id="341454.A0A4S2MWU9"/>
<evidence type="ECO:0000313" key="5">
    <source>
        <dbReference type="EMBL" id="TGZ81044.1"/>
    </source>
</evidence>
<dbReference type="OrthoDB" id="349045at2759"/>
<feature type="region of interest" description="Disordered" evidence="3">
    <location>
        <begin position="351"/>
        <end position="418"/>
    </location>
</feature>
<dbReference type="InterPro" id="IPR028942">
    <property type="entry name" value="WHIM1_dom"/>
</dbReference>
<dbReference type="Proteomes" id="UP000298138">
    <property type="component" value="Unassembled WGS sequence"/>
</dbReference>
<reference evidence="5 6" key="1">
    <citation type="submission" date="2019-04" db="EMBL/GenBank/DDBJ databases">
        <title>Comparative genomics and transcriptomics to analyze fruiting body development in filamentous ascomycetes.</title>
        <authorList>
            <consortium name="DOE Joint Genome Institute"/>
            <person name="Lutkenhaus R."/>
            <person name="Traeger S."/>
            <person name="Breuer J."/>
            <person name="Kuo A."/>
            <person name="Lipzen A."/>
            <person name="Pangilinan J."/>
            <person name="Dilworth D."/>
            <person name="Sandor L."/>
            <person name="Poggeler S."/>
            <person name="Barry K."/>
            <person name="Grigoriev I.V."/>
            <person name="Nowrousian M."/>
        </authorList>
    </citation>
    <scope>NUCLEOTIDE SEQUENCE [LARGE SCALE GENOMIC DNA]</scope>
    <source>
        <strain evidence="5 6">CBS 389.68</strain>
    </source>
</reference>
<keyword evidence="2" id="KW-0539">Nucleus</keyword>
<evidence type="ECO:0000256" key="1">
    <source>
        <dbReference type="ARBA" id="ARBA00004123"/>
    </source>
</evidence>
<feature type="compositionally biased region" description="Basic and acidic residues" evidence="3">
    <location>
        <begin position="478"/>
        <end position="507"/>
    </location>
</feature>
<evidence type="ECO:0000259" key="4">
    <source>
        <dbReference type="Pfam" id="PF15612"/>
    </source>
</evidence>
<dbReference type="PANTHER" id="PTHR42107:SF1">
    <property type="entry name" value="WHIM1 DOMAIN-CONTAINING PROTEIN"/>
    <property type="match status" value="1"/>
</dbReference>
<protein>
    <recommendedName>
        <fullName evidence="4">WHIM1 domain-containing protein</fullName>
    </recommendedName>
</protein>
<feature type="compositionally biased region" description="Basic and acidic residues" evidence="3">
    <location>
        <begin position="524"/>
        <end position="549"/>
    </location>
</feature>
<feature type="domain" description="WHIM1" evidence="4">
    <location>
        <begin position="169"/>
        <end position="213"/>
    </location>
</feature>
<feature type="compositionally biased region" description="Basic and acidic residues" evidence="3">
    <location>
        <begin position="356"/>
        <end position="375"/>
    </location>
</feature>
<comment type="subcellular location">
    <subcellularLocation>
        <location evidence="1">Nucleus</location>
    </subcellularLocation>
</comment>
<dbReference type="PANTHER" id="PTHR42107">
    <property type="entry name" value="YALI0D24453P"/>
    <property type="match status" value="1"/>
</dbReference>
<name>A0A4S2MWU9_9PEZI</name>
<gene>
    <name evidence="5" type="ORF">EX30DRAFT_371736</name>
</gene>
<feature type="compositionally biased region" description="Polar residues" evidence="3">
    <location>
        <begin position="396"/>
        <end position="417"/>
    </location>
</feature>
<sequence length="576" mass="63993">MSDSDSDSPLSSAPEDDLDEETLLPRQRRAKAAPKQKSKKKAATPPPASKPGPTKLPKIKLKAPVRSPSPPPKKRKKEPPHVYTLADSPELAFIIMFRSRFTDAFKGVPNLGPQDIENGVVDTTPSEQVETLLCRLLSLVLNRKKPVERGHHNRALEEAISAHQGHWPRSWEGRNPLPGTRTFNDLDPSGRLVLLKALVNWALLSSEQIRQMIAENYKGNRREDDLNVPLSVQPWGRDGDKRRYWLIEGRDDTCFRLYRESNPALKNIQWISVAGNISDLHSIAHDLEEFDGTKHALALKDRILSAIPRFEEGEVRRKKREYRQNRKNFFAQTNGVSLYEGRTRGKRIKYTFSDDEASKETTADPETEHSMEAKGTRRSGRSLRSSPGTNGAVPPQQDQPLFTASGRQIRKPNSSAATAIGEKTPYGTVVAKAGVGYAYVLEDARTEAQFSGAEDGNNTADDDEWNASGSEADNEDEKEVRKQVFDEKGERRSRVVELKIGNREGLRRILGGGEGPPGVGAESGKQEREEGEKSDEVKEAKEAKETKEQEDVEMVDAPPASSAHVENVAVGQTPPP</sequence>
<feature type="region of interest" description="Disordered" evidence="3">
    <location>
        <begin position="450"/>
        <end position="576"/>
    </location>
</feature>
<evidence type="ECO:0000256" key="2">
    <source>
        <dbReference type="ARBA" id="ARBA00023242"/>
    </source>
</evidence>
<dbReference type="EMBL" id="ML220121">
    <property type="protein sequence ID" value="TGZ81044.1"/>
    <property type="molecule type" value="Genomic_DNA"/>
</dbReference>
<organism evidence="5 6">
    <name type="scientific">Ascodesmis nigricans</name>
    <dbReference type="NCBI Taxonomy" id="341454"/>
    <lineage>
        <taxon>Eukaryota</taxon>
        <taxon>Fungi</taxon>
        <taxon>Dikarya</taxon>
        <taxon>Ascomycota</taxon>
        <taxon>Pezizomycotina</taxon>
        <taxon>Pezizomycetes</taxon>
        <taxon>Pezizales</taxon>
        <taxon>Ascodesmidaceae</taxon>
        <taxon>Ascodesmis</taxon>
    </lineage>
</organism>
<proteinExistence type="predicted"/>
<feature type="compositionally biased region" description="Basic residues" evidence="3">
    <location>
        <begin position="26"/>
        <end position="42"/>
    </location>
</feature>
<dbReference type="GO" id="GO:0005634">
    <property type="term" value="C:nucleus"/>
    <property type="evidence" value="ECO:0007669"/>
    <property type="project" value="UniProtKB-SubCell"/>
</dbReference>
<keyword evidence="6" id="KW-1185">Reference proteome</keyword>
<accession>A0A4S2MWU9</accession>
<feature type="region of interest" description="Disordered" evidence="3">
    <location>
        <begin position="1"/>
        <end position="82"/>
    </location>
</feature>
<evidence type="ECO:0000256" key="3">
    <source>
        <dbReference type="SAM" id="MobiDB-lite"/>
    </source>
</evidence>
<evidence type="ECO:0000313" key="6">
    <source>
        <dbReference type="Proteomes" id="UP000298138"/>
    </source>
</evidence>
<dbReference type="AlphaFoldDB" id="A0A4S2MWU9"/>